<protein>
    <submittedName>
        <fullName evidence="2">Type II toxin-antitoxin system RelE/ParE family toxin</fullName>
    </submittedName>
</protein>
<evidence type="ECO:0000256" key="1">
    <source>
        <dbReference type="ARBA" id="ARBA00022649"/>
    </source>
</evidence>
<evidence type="ECO:0000313" key="3">
    <source>
        <dbReference type="Proteomes" id="UP000284598"/>
    </source>
</evidence>
<evidence type="ECO:0000313" key="2">
    <source>
        <dbReference type="EMBL" id="RHA52100.1"/>
    </source>
</evidence>
<dbReference type="RefSeq" id="WP_118025851.1">
    <property type="nucleotide sequence ID" value="NZ_JANGEU010000002.1"/>
</dbReference>
<dbReference type="Pfam" id="PF05016">
    <property type="entry name" value="ParE_toxin"/>
    <property type="match status" value="1"/>
</dbReference>
<proteinExistence type="predicted"/>
<name>A0A413RUT5_9FIRM</name>
<dbReference type="InterPro" id="IPR035093">
    <property type="entry name" value="RelE/ParE_toxin_dom_sf"/>
</dbReference>
<dbReference type="Proteomes" id="UP000284598">
    <property type="component" value="Unassembled WGS sequence"/>
</dbReference>
<dbReference type="EMBL" id="QSFO01000019">
    <property type="protein sequence ID" value="RHA52100.1"/>
    <property type="molecule type" value="Genomic_DNA"/>
</dbReference>
<dbReference type="Gene3D" id="3.30.2310.20">
    <property type="entry name" value="RelE-like"/>
    <property type="match status" value="1"/>
</dbReference>
<dbReference type="InterPro" id="IPR007712">
    <property type="entry name" value="RelE/ParE_toxin"/>
</dbReference>
<comment type="caution">
    <text evidence="2">The sequence shown here is derived from an EMBL/GenBank/DDBJ whole genome shotgun (WGS) entry which is preliminary data.</text>
</comment>
<keyword evidence="1" id="KW-1277">Toxin-antitoxin system</keyword>
<accession>A0A413RUT5</accession>
<reference evidence="2 3" key="1">
    <citation type="submission" date="2018-08" db="EMBL/GenBank/DDBJ databases">
        <title>A genome reference for cultivated species of the human gut microbiota.</title>
        <authorList>
            <person name="Zou Y."/>
            <person name="Xue W."/>
            <person name="Luo G."/>
        </authorList>
    </citation>
    <scope>NUCLEOTIDE SEQUENCE [LARGE SCALE GENOMIC DNA]</scope>
    <source>
        <strain evidence="2 3">AM43-2</strain>
    </source>
</reference>
<dbReference type="SUPFAM" id="SSF143011">
    <property type="entry name" value="RelE-like"/>
    <property type="match status" value="1"/>
</dbReference>
<sequence length="112" mass="13097">MQQYKIRISELAEQDLENAGDYIAFELLNPIAAENMVKGIREQINKLEVFPASYELDDDPILAEVGVHKTYYKEYKIFYTIDDNAKEVFIVRILHMLVDSRAWLYRTFGISS</sequence>
<dbReference type="AlphaFoldDB" id="A0A413RUT5"/>
<organism evidence="2 3">
    <name type="scientific">Eubacterium ventriosum</name>
    <dbReference type="NCBI Taxonomy" id="39496"/>
    <lineage>
        <taxon>Bacteria</taxon>
        <taxon>Bacillati</taxon>
        <taxon>Bacillota</taxon>
        <taxon>Clostridia</taxon>
        <taxon>Eubacteriales</taxon>
        <taxon>Eubacteriaceae</taxon>
        <taxon>Eubacterium</taxon>
    </lineage>
</organism>
<gene>
    <name evidence="2" type="ORF">DW929_11835</name>
</gene>